<name>A0A5P8VWE5_9NOSO</name>
<keyword evidence="2" id="KW-1185">Reference proteome</keyword>
<protein>
    <submittedName>
        <fullName evidence="1">Uncharacterized protein</fullName>
    </submittedName>
</protein>
<organism evidence="1 2">
    <name type="scientific">Nostoc sphaeroides CCNUC1</name>
    <dbReference type="NCBI Taxonomy" id="2653204"/>
    <lineage>
        <taxon>Bacteria</taxon>
        <taxon>Bacillati</taxon>
        <taxon>Cyanobacteriota</taxon>
        <taxon>Cyanophyceae</taxon>
        <taxon>Nostocales</taxon>
        <taxon>Nostocaceae</taxon>
        <taxon>Nostoc</taxon>
    </lineage>
</organism>
<dbReference type="AlphaFoldDB" id="A0A5P8VWE5"/>
<dbReference type="KEGG" id="nsh:GXM_02169"/>
<reference evidence="1 2" key="1">
    <citation type="submission" date="2019-10" db="EMBL/GenBank/DDBJ databases">
        <title>Genomic and transcriptomic insights into the perfect genentic adaptation of a filamentous nitrogen-fixing cyanobacterium to rice fields.</title>
        <authorList>
            <person name="Chen Z."/>
        </authorList>
    </citation>
    <scope>NUCLEOTIDE SEQUENCE [LARGE SCALE GENOMIC DNA]</scope>
    <source>
        <strain evidence="1">CCNUC1</strain>
    </source>
</reference>
<dbReference type="EMBL" id="CP045226">
    <property type="protein sequence ID" value="QFS44694.1"/>
    <property type="molecule type" value="Genomic_DNA"/>
</dbReference>
<sequence>MKFWLPFSQIWEKGLGDEGKSFSLPKNYRFQDRRSLDAIA</sequence>
<accession>A0A5P8VWE5</accession>
<gene>
    <name evidence="1" type="ORF">GXM_02169</name>
</gene>
<evidence type="ECO:0000313" key="2">
    <source>
        <dbReference type="Proteomes" id="UP000326678"/>
    </source>
</evidence>
<evidence type="ECO:0000313" key="1">
    <source>
        <dbReference type="EMBL" id="QFS44694.1"/>
    </source>
</evidence>
<dbReference type="Proteomes" id="UP000326678">
    <property type="component" value="Chromosome Gxm1"/>
</dbReference>
<proteinExistence type="predicted"/>